<evidence type="ECO:0000313" key="7">
    <source>
        <dbReference type="EMBL" id="BAL05133.1"/>
    </source>
</evidence>
<evidence type="ECO:0000256" key="5">
    <source>
        <dbReference type="ARBA" id="ARBA00023004"/>
    </source>
</evidence>
<dbReference type="GO" id="GO:0016705">
    <property type="term" value="F:oxidoreductase activity, acting on paired donors, with incorporation or reduction of molecular oxygen"/>
    <property type="evidence" value="ECO:0007669"/>
    <property type="project" value="InterPro"/>
</dbReference>
<dbReference type="InterPro" id="IPR001128">
    <property type="entry name" value="Cyt_P450"/>
</dbReference>
<dbReference type="CDD" id="cd11041">
    <property type="entry name" value="CYP503A1-like"/>
    <property type="match status" value="1"/>
</dbReference>
<dbReference type="PRINTS" id="PR00465">
    <property type="entry name" value="EP450IV"/>
</dbReference>
<comment type="cofactor">
    <cofactor evidence="1 6">
        <name>heme</name>
        <dbReference type="ChEBI" id="CHEBI:30413"/>
    </cofactor>
</comment>
<dbReference type="Gene3D" id="1.10.630.10">
    <property type="entry name" value="Cytochrome P450"/>
    <property type="match status" value="1"/>
</dbReference>
<dbReference type="GO" id="GO:0004497">
    <property type="term" value="F:monooxygenase activity"/>
    <property type="evidence" value="ECO:0007669"/>
    <property type="project" value="InterPro"/>
</dbReference>
<dbReference type="AlphaFoldDB" id="G5EJS1"/>
<dbReference type="Pfam" id="PF00067">
    <property type="entry name" value="p450"/>
    <property type="match status" value="1"/>
</dbReference>
<dbReference type="InterPro" id="IPR002403">
    <property type="entry name" value="Cyt_P450_E_grp-IV"/>
</dbReference>
<keyword evidence="4" id="KW-0560">Oxidoreductase</keyword>
<organism evidence="7">
    <name type="scientific">Phanerodontia chrysosporium</name>
    <name type="common">White-rot fungus</name>
    <name type="synonym">Sporotrichum pruinosum</name>
    <dbReference type="NCBI Taxonomy" id="2822231"/>
    <lineage>
        <taxon>Eukaryota</taxon>
        <taxon>Fungi</taxon>
        <taxon>Dikarya</taxon>
        <taxon>Basidiomycota</taxon>
        <taxon>Agaricomycotina</taxon>
        <taxon>Agaricomycetes</taxon>
        <taxon>Polyporales</taxon>
        <taxon>Phanerochaetaceae</taxon>
        <taxon>Phanerodontia</taxon>
    </lineage>
</organism>
<dbReference type="InterPro" id="IPR036396">
    <property type="entry name" value="Cyt_P450_sf"/>
</dbReference>
<evidence type="ECO:0000256" key="4">
    <source>
        <dbReference type="ARBA" id="ARBA00023002"/>
    </source>
</evidence>
<comment type="similarity">
    <text evidence="2">Belongs to the cytochrome P450 family.</text>
</comment>
<dbReference type="SUPFAM" id="SSF48264">
    <property type="entry name" value="Cytochrome P450"/>
    <property type="match status" value="1"/>
</dbReference>
<sequence>MTPSHSFPDLVASCISAWTLCFALGFPIAAASFYSLFGPFNLHHIPTVGGSSIPLISHRGVRKYMRDAKGVLQDGYKLHKGKAFKVALTDRWLVVITGKRLVDELQKMPEDVASFVGAVADFQGFRYIFGQKVLEDPFHVNIIRSHLTKHLSSVFGDICDEIHIAFSELIPQQDEEWVPVHAIQVVRTIVARASNRVFVGLPVCRNAGYLSLAVNFIVDVAKARNFIALFPPVLKPLAAKMTSDIGTRVQEGMQYLEPLINERLRPMEQFGKDWTDNPNDTLQWMMDGIMERDGTIEQLVRIVLLENFSSIHSSSNTFTHALYHLAANPEYITPLREEVETAISEEGWTKAAMSRLRKVDSFLRESLRLNGINPVSMQRKALKSFTLSDGTYIPKGTILVTPALATHHDEDNYEDATTFKPFRFVGEKPEDDVPLVTTSADFVPFGHGRQACPGRFFAAHQMKAMMAYLVLNYDVKFENEGVRPQNVHGVLSVQPDPKARVLFRRRKSSYT</sequence>
<evidence type="ECO:0000256" key="3">
    <source>
        <dbReference type="ARBA" id="ARBA00022723"/>
    </source>
</evidence>
<reference evidence="7" key="1">
    <citation type="submission" date="2010-10" db="EMBL/GenBank/DDBJ databases">
        <title>Phanerochaete chrysosporium cytochrome P450.</title>
        <authorList>
            <person name="Hirosue S."/>
            <person name="Hiratsuka N."/>
            <person name="Ichinose H."/>
            <person name="Wariishi H."/>
        </authorList>
    </citation>
    <scope>NUCLEOTIDE SEQUENCE</scope>
    <source>
        <strain evidence="7">ATCC 34541</strain>
    </source>
</reference>
<name>G5EJS1_PHACH</name>
<accession>G5EJS1</accession>
<protein>
    <submittedName>
        <fullName evidence="7">Cytochrome P450</fullName>
    </submittedName>
</protein>
<dbReference type="EMBL" id="AB597846">
    <property type="protein sequence ID" value="BAL05133.1"/>
    <property type="molecule type" value="mRNA"/>
</dbReference>
<evidence type="ECO:0000256" key="2">
    <source>
        <dbReference type="ARBA" id="ARBA00010617"/>
    </source>
</evidence>
<dbReference type="VEuPathDB" id="FungiDB:AGR57_13893"/>
<dbReference type="GO" id="GO:0005506">
    <property type="term" value="F:iron ion binding"/>
    <property type="evidence" value="ECO:0007669"/>
    <property type="project" value="InterPro"/>
</dbReference>
<evidence type="ECO:0000256" key="6">
    <source>
        <dbReference type="PIRSR" id="PIRSR602403-1"/>
    </source>
</evidence>
<dbReference type="PANTHER" id="PTHR46206">
    <property type="entry name" value="CYTOCHROME P450"/>
    <property type="match status" value="1"/>
</dbReference>
<dbReference type="GO" id="GO:0020037">
    <property type="term" value="F:heme binding"/>
    <property type="evidence" value="ECO:0007669"/>
    <property type="project" value="InterPro"/>
</dbReference>
<proteinExistence type="evidence at transcript level"/>
<feature type="binding site" description="axial binding residue" evidence="6">
    <location>
        <position position="452"/>
    </location>
    <ligand>
        <name>heme</name>
        <dbReference type="ChEBI" id="CHEBI:30413"/>
    </ligand>
    <ligandPart>
        <name>Fe</name>
        <dbReference type="ChEBI" id="CHEBI:18248"/>
    </ligandPart>
</feature>
<keyword evidence="6" id="KW-0349">Heme</keyword>
<gene>
    <name evidence="7" type="primary">PcCYP_30e</name>
</gene>
<evidence type="ECO:0000256" key="1">
    <source>
        <dbReference type="ARBA" id="ARBA00001971"/>
    </source>
</evidence>
<keyword evidence="3 6" id="KW-0479">Metal-binding</keyword>
<keyword evidence="5 6" id="KW-0408">Iron</keyword>